<evidence type="ECO:0000256" key="6">
    <source>
        <dbReference type="ARBA" id="ARBA00023134"/>
    </source>
</evidence>
<dbReference type="SUPFAM" id="SSF54980">
    <property type="entry name" value="EF-G C-terminal domain-like"/>
    <property type="match status" value="2"/>
</dbReference>
<keyword evidence="11" id="KW-1185">Reference proteome</keyword>
<evidence type="ECO:0000256" key="5">
    <source>
        <dbReference type="ARBA" id="ARBA00022917"/>
    </source>
</evidence>
<keyword evidence="8" id="KW-0963">Cytoplasm</keyword>
<comment type="caution">
    <text evidence="10">The sequence shown here is derived from an EMBL/GenBank/DDBJ whole genome shotgun (WGS) entry which is preliminary data.</text>
</comment>
<dbReference type="EMBL" id="JACSPS010000003">
    <property type="protein sequence ID" value="MBD8018841.1"/>
    <property type="molecule type" value="Genomic_DNA"/>
</dbReference>
<evidence type="ECO:0000256" key="7">
    <source>
        <dbReference type="ARBA" id="ARBA00024731"/>
    </source>
</evidence>
<dbReference type="Pfam" id="PF03764">
    <property type="entry name" value="EFG_IV"/>
    <property type="match status" value="1"/>
</dbReference>
<reference evidence="10 11" key="1">
    <citation type="submission" date="2020-08" db="EMBL/GenBank/DDBJ databases">
        <title>A Genomic Blueprint of the Chicken Gut Microbiome.</title>
        <authorList>
            <person name="Gilroy R."/>
            <person name="Ravi A."/>
            <person name="Getino M."/>
            <person name="Pursley I."/>
            <person name="Horton D.L."/>
            <person name="Alikhan N.-F."/>
            <person name="Baker D."/>
            <person name="Gharbi K."/>
            <person name="Hall N."/>
            <person name="Watson M."/>
            <person name="Adriaenssens E.M."/>
            <person name="Foster-Nyarko E."/>
            <person name="Jarju S."/>
            <person name="Secka A."/>
            <person name="Antonio M."/>
            <person name="Oren A."/>
            <person name="Chaudhuri R."/>
            <person name="La Ragione R.M."/>
            <person name="Hildebrand F."/>
            <person name="Pallen M.J."/>
        </authorList>
    </citation>
    <scope>NUCLEOTIDE SEQUENCE [LARGE SCALE GENOMIC DNA]</scope>
    <source>
        <strain evidence="10 11">Sa1CVA4</strain>
    </source>
</reference>
<dbReference type="Gene3D" id="3.30.70.240">
    <property type="match status" value="1"/>
</dbReference>
<dbReference type="InterPro" id="IPR035649">
    <property type="entry name" value="EFG_V"/>
</dbReference>
<dbReference type="Pfam" id="PF00679">
    <property type="entry name" value="EFG_C"/>
    <property type="match status" value="1"/>
</dbReference>
<comment type="subcellular location">
    <subcellularLocation>
        <location evidence="8">Cytoplasm</location>
    </subcellularLocation>
</comment>
<dbReference type="InterPro" id="IPR027417">
    <property type="entry name" value="P-loop_NTPase"/>
</dbReference>
<dbReference type="InterPro" id="IPR031157">
    <property type="entry name" value="G_TR_CS"/>
</dbReference>
<dbReference type="Gene3D" id="3.30.70.870">
    <property type="entry name" value="Elongation Factor G (Translational Gtpase), domain 3"/>
    <property type="match status" value="1"/>
</dbReference>
<dbReference type="SMART" id="SM00889">
    <property type="entry name" value="EFG_IV"/>
    <property type="match status" value="1"/>
</dbReference>
<dbReference type="PANTHER" id="PTHR43261:SF1">
    <property type="entry name" value="RIBOSOME-RELEASING FACTOR 2, MITOCHONDRIAL"/>
    <property type="match status" value="1"/>
</dbReference>
<evidence type="ECO:0000256" key="2">
    <source>
        <dbReference type="ARBA" id="ARBA00017872"/>
    </source>
</evidence>
<feature type="domain" description="Tr-type G" evidence="9">
    <location>
        <begin position="6"/>
        <end position="295"/>
    </location>
</feature>
<name>A0ABR8WP28_9FLAO</name>
<dbReference type="InterPro" id="IPR005225">
    <property type="entry name" value="Small_GTP-bd"/>
</dbReference>
<sequence length="705" mass="77932">MARDLTLTRNIGIAAHIDAGKTTTTERILFYSGKNHKIGETHEGGATTDWMEQEAERGITITSAAVTVDWKFPTEQGKALPDAKNYHFNIIDTPGHVDFTVEVNRSLRVLDGLVFLFSAVDGVEPQSETNWRLADNYKVARMGFVNKMDRQGADFLNVCKQVKEMLGSNAVPIVLPIGDEADFKGVVDLVKNRAIVWHDENHGSTFDIVEIPANMADEVKQFRAQLIEEIAAYDENLLEKFMEDENSITEEEIHAALRAATLDMSIIPMTCGSSFKNKGVQFMLDAVCRYLPSPMDKEAIDGTDPRTDEPISRKPSVAEPFAALAFKIATDPFVGRLAFFRAYSGRLDAGSYVLNTRSNSKERISRIFQMHANKQEPIEYIEAGDIGAAVGFKSIKTGDTLCDEKHPIVLESMVFPDPVIGIAVEPKTKADQDKMGNALAKLAEEDPTFQVKTDEASGQTIISGMGELHLDIIVDRMRREFKVEVNQGQPQVEYKENLTMSANHREVYKKQSGGRGKFADIVFELAPADDNKPGLEFINEIKGGNIPKEFIPAVEKGFKEAMKNGPLAGFEIEGIKVTLKDGSFHPVDSDALSFELAAKMGFKEAGKKAKPVIMEPIMKIEVVTPEEYMGDIVGDLNKRRGTINGMDDRNNAKVIKGFVPLSEMFGYVTTLRTLSSGRATSSMEFEKYEAAPSNVAESVIEKSRG</sequence>
<dbReference type="PROSITE" id="PS00301">
    <property type="entry name" value="G_TR_1"/>
    <property type="match status" value="1"/>
</dbReference>
<dbReference type="InterPro" id="IPR035647">
    <property type="entry name" value="EFG_III/V"/>
</dbReference>
<dbReference type="GO" id="GO:0003746">
    <property type="term" value="F:translation elongation factor activity"/>
    <property type="evidence" value="ECO:0007669"/>
    <property type="project" value="UniProtKB-KW"/>
</dbReference>
<dbReference type="RefSeq" id="WP_251834038.1">
    <property type="nucleotide sequence ID" value="NZ_JACSPS010000003.1"/>
</dbReference>
<comment type="function">
    <text evidence="7 8">Catalyzes the GTP-dependent ribosomal translocation step during translation elongation. During this step, the ribosome changes from the pre-translocational (PRE) to the post-translocational (POST) state as the newly formed A-site-bound peptidyl-tRNA and P-site-bound deacylated tRNA move to the P and E sites, respectively. Catalyzes the coordinated movement of the two tRNA molecules, the mRNA and conformational changes in the ribosome.</text>
</comment>
<dbReference type="PANTHER" id="PTHR43261">
    <property type="entry name" value="TRANSLATION ELONGATION FACTOR G-RELATED"/>
    <property type="match status" value="1"/>
</dbReference>
<dbReference type="SUPFAM" id="SSF50447">
    <property type="entry name" value="Translation proteins"/>
    <property type="match status" value="1"/>
</dbReference>
<dbReference type="CDD" id="cd03713">
    <property type="entry name" value="EFG_mtEFG_C"/>
    <property type="match status" value="1"/>
</dbReference>
<dbReference type="Gene3D" id="2.40.30.10">
    <property type="entry name" value="Translation factors"/>
    <property type="match status" value="1"/>
</dbReference>
<dbReference type="InterPro" id="IPR014721">
    <property type="entry name" value="Ribsml_uS5_D2-typ_fold_subgr"/>
</dbReference>
<dbReference type="NCBIfam" id="NF009381">
    <property type="entry name" value="PRK12740.1-5"/>
    <property type="match status" value="1"/>
</dbReference>
<dbReference type="Proteomes" id="UP000626242">
    <property type="component" value="Unassembled WGS sequence"/>
</dbReference>
<keyword evidence="6 8" id="KW-0342">GTP-binding</keyword>
<dbReference type="InterPro" id="IPR004540">
    <property type="entry name" value="Transl_elong_EFG/EF2"/>
</dbReference>
<dbReference type="InterPro" id="IPR000640">
    <property type="entry name" value="EFG_V-like"/>
</dbReference>
<dbReference type="CDD" id="cd04088">
    <property type="entry name" value="EFG_mtEFG_II"/>
    <property type="match status" value="1"/>
</dbReference>
<dbReference type="Pfam" id="PF00009">
    <property type="entry name" value="GTP_EFTU"/>
    <property type="match status" value="1"/>
</dbReference>
<evidence type="ECO:0000256" key="3">
    <source>
        <dbReference type="ARBA" id="ARBA00022741"/>
    </source>
</evidence>
<dbReference type="NCBIfam" id="TIGR00484">
    <property type="entry name" value="EF-G"/>
    <property type="match status" value="1"/>
</dbReference>
<evidence type="ECO:0000256" key="1">
    <source>
        <dbReference type="ARBA" id="ARBA00005870"/>
    </source>
</evidence>
<dbReference type="CDD" id="cd01886">
    <property type="entry name" value="EF-G"/>
    <property type="match status" value="1"/>
</dbReference>
<proteinExistence type="inferred from homology"/>
<evidence type="ECO:0000256" key="4">
    <source>
        <dbReference type="ARBA" id="ARBA00022768"/>
    </source>
</evidence>
<dbReference type="SUPFAM" id="SSF54211">
    <property type="entry name" value="Ribosomal protein S5 domain 2-like"/>
    <property type="match status" value="1"/>
</dbReference>
<feature type="binding site" evidence="8">
    <location>
        <begin position="146"/>
        <end position="149"/>
    </location>
    <ligand>
        <name>GTP</name>
        <dbReference type="ChEBI" id="CHEBI:37565"/>
    </ligand>
</feature>
<dbReference type="Pfam" id="PF03144">
    <property type="entry name" value="GTP_EFTU_D2"/>
    <property type="match status" value="1"/>
</dbReference>
<evidence type="ECO:0000256" key="8">
    <source>
        <dbReference type="HAMAP-Rule" id="MF_00054"/>
    </source>
</evidence>
<keyword evidence="5 8" id="KW-0648">Protein biosynthesis</keyword>
<evidence type="ECO:0000259" key="9">
    <source>
        <dbReference type="PROSITE" id="PS51722"/>
    </source>
</evidence>
<feature type="binding site" evidence="8">
    <location>
        <begin position="92"/>
        <end position="96"/>
    </location>
    <ligand>
        <name>GTP</name>
        <dbReference type="ChEBI" id="CHEBI:37565"/>
    </ligand>
</feature>
<feature type="binding site" evidence="8">
    <location>
        <begin position="15"/>
        <end position="22"/>
    </location>
    <ligand>
        <name>GTP</name>
        <dbReference type="ChEBI" id="CHEBI:37565"/>
    </ligand>
</feature>
<accession>A0ABR8WP28</accession>
<evidence type="ECO:0000313" key="11">
    <source>
        <dbReference type="Proteomes" id="UP000626242"/>
    </source>
</evidence>
<dbReference type="HAMAP" id="MF_00054_B">
    <property type="entry name" value="EF_G_EF_2_B"/>
    <property type="match status" value="1"/>
</dbReference>
<dbReference type="InterPro" id="IPR005517">
    <property type="entry name" value="Transl_elong_EFG/EF2_IV"/>
</dbReference>
<comment type="similarity">
    <text evidence="1 8">Belongs to the TRAFAC class translation factor GTPase superfamily. Classic translation factor GTPase family. EF-G/EF-2 subfamily.</text>
</comment>
<keyword evidence="3 8" id="KW-0547">Nucleotide-binding</keyword>
<dbReference type="InterPro" id="IPR009022">
    <property type="entry name" value="EFG_III"/>
</dbReference>
<dbReference type="SMART" id="SM00838">
    <property type="entry name" value="EFG_C"/>
    <property type="match status" value="1"/>
</dbReference>
<dbReference type="InterPro" id="IPR000795">
    <property type="entry name" value="T_Tr_GTP-bd_dom"/>
</dbReference>
<dbReference type="InterPro" id="IPR004161">
    <property type="entry name" value="EFTu-like_2"/>
</dbReference>
<dbReference type="SUPFAM" id="SSF52540">
    <property type="entry name" value="P-loop containing nucleoside triphosphate hydrolases"/>
    <property type="match status" value="1"/>
</dbReference>
<dbReference type="Gene3D" id="3.40.50.300">
    <property type="entry name" value="P-loop containing nucleotide triphosphate hydrolases"/>
    <property type="match status" value="1"/>
</dbReference>
<dbReference type="Pfam" id="PF14492">
    <property type="entry name" value="EFG_III"/>
    <property type="match status" value="1"/>
</dbReference>
<evidence type="ECO:0000313" key="10">
    <source>
        <dbReference type="EMBL" id="MBD8018841.1"/>
    </source>
</evidence>
<dbReference type="InterPro" id="IPR009000">
    <property type="entry name" value="Transl_B-barrel_sf"/>
</dbReference>
<organism evidence="10 11">
    <name type="scientific">Kaistella pullorum</name>
    <dbReference type="NCBI Taxonomy" id="2763074"/>
    <lineage>
        <taxon>Bacteria</taxon>
        <taxon>Pseudomonadati</taxon>
        <taxon>Bacteroidota</taxon>
        <taxon>Flavobacteriia</taxon>
        <taxon>Flavobacteriales</taxon>
        <taxon>Weeksellaceae</taxon>
        <taxon>Chryseobacterium group</taxon>
        <taxon>Kaistella</taxon>
    </lineage>
</organism>
<dbReference type="Gene3D" id="3.30.230.10">
    <property type="match status" value="1"/>
</dbReference>
<dbReference type="InterPro" id="IPR041095">
    <property type="entry name" value="EFG_II"/>
</dbReference>
<dbReference type="InterPro" id="IPR020568">
    <property type="entry name" value="Ribosomal_Su5_D2-typ_SF"/>
</dbReference>
<keyword evidence="4 8" id="KW-0251">Elongation factor</keyword>
<dbReference type="CDD" id="cd01434">
    <property type="entry name" value="EFG_mtEFG1_IV"/>
    <property type="match status" value="1"/>
</dbReference>
<dbReference type="InterPro" id="IPR047872">
    <property type="entry name" value="EFG_IV"/>
</dbReference>
<gene>
    <name evidence="8 10" type="primary">fusA</name>
    <name evidence="10" type="ORF">H9628_10175</name>
</gene>
<dbReference type="NCBIfam" id="TIGR00231">
    <property type="entry name" value="small_GTP"/>
    <property type="match status" value="1"/>
</dbReference>
<dbReference type="CDD" id="cd16262">
    <property type="entry name" value="EFG_III"/>
    <property type="match status" value="1"/>
</dbReference>
<protein>
    <recommendedName>
        <fullName evidence="2 8">Elongation factor G</fullName>
        <shortName evidence="8">EF-G</shortName>
    </recommendedName>
</protein>
<dbReference type="PRINTS" id="PR00315">
    <property type="entry name" value="ELONGATNFCT"/>
</dbReference>
<dbReference type="PROSITE" id="PS51722">
    <property type="entry name" value="G_TR_2"/>
    <property type="match status" value="1"/>
</dbReference>